<evidence type="ECO:0000313" key="4">
    <source>
        <dbReference type="Proteomes" id="UP000254519"/>
    </source>
</evidence>
<dbReference type="OrthoDB" id="2438251at2"/>
<keyword evidence="4" id="KW-1185">Reference proteome</keyword>
<evidence type="ECO:0000313" key="3">
    <source>
        <dbReference type="EMBL" id="SUI99123.1"/>
    </source>
</evidence>
<feature type="chain" id="PRO_5039587514" description="Lipoprotein" evidence="2">
    <location>
        <begin position="18"/>
        <end position="103"/>
    </location>
</feature>
<proteinExistence type="predicted"/>
<accession>A0A380BCN4</accession>
<feature type="signal peptide" evidence="2">
    <location>
        <begin position="1"/>
        <end position="17"/>
    </location>
</feature>
<name>A0A380BCN4_SPOPA</name>
<dbReference type="Proteomes" id="UP000254519">
    <property type="component" value="Unassembled WGS sequence"/>
</dbReference>
<dbReference type="AlphaFoldDB" id="A0A380BCN4"/>
<reference evidence="3 4" key="1">
    <citation type="submission" date="2018-06" db="EMBL/GenBank/DDBJ databases">
        <authorList>
            <consortium name="Pathogen Informatics"/>
            <person name="Doyle S."/>
        </authorList>
    </citation>
    <scope>NUCLEOTIDE SEQUENCE [LARGE SCALE GENOMIC DNA]</scope>
    <source>
        <strain evidence="4">ATCC 11859 / DSM 33 / NCIB 8841 / NCTC 4822</strain>
    </source>
</reference>
<keyword evidence="2" id="KW-0732">Signal</keyword>
<dbReference type="EMBL" id="UGYZ01000002">
    <property type="protein sequence ID" value="SUI99123.1"/>
    <property type="molecule type" value="Genomic_DNA"/>
</dbReference>
<organism evidence="3 4">
    <name type="scientific">Sporosarcina pasteurii</name>
    <name type="common">Bacillus pasteurii</name>
    <dbReference type="NCBI Taxonomy" id="1474"/>
    <lineage>
        <taxon>Bacteria</taxon>
        <taxon>Bacillati</taxon>
        <taxon>Bacillota</taxon>
        <taxon>Bacilli</taxon>
        <taxon>Bacillales</taxon>
        <taxon>Caryophanaceae</taxon>
        <taxon>Sporosarcina</taxon>
    </lineage>
</organism>
<dbReference type="RefSeq" id="WP_115359953.1">
    <property type="nucleotide sequence ID" value="NZ_CP038012.1"/>
</dbReference>
<evidence type="ECO:0008006" key="5">
    <source>
        <dbReference type="Google" id="ProtNLM"/>
    </source>
</evidence>
<protein>
    <recommendedName>
        <fullName evidence="5">Lipoprotein</fullName>
    </recommendedName>
</protein>
<evidence type="ECO:0000256" key="2">
    <source>
        <dbReference type="SAM" id="SignalP"/>
    </source>
</evidence>
<feature type="region of interest" description="Disordered" evidence="1">
    <location>
        <begin position="25"/>
        <end position="103"/>
    </location>
</feature>
<sequence>MLKKAFPFILMSTLALGACMNNGALPENNETPMEDNLDNREQNWTPDVQDERRGGSDLDGIDNNNGNNGGVINDDGMNDGNMFGDDNAPLLDENLDGNNNNNR</sequence>
<dbReference type="PROSITE" id="PS51257">
    <property type="entry name" value="PROKAR_LIPOPROTEIN"/>
    <property type="match status" value="1"/>
</dbReference>
<feature type="compositionally biased region" description="Low complexity" evidence="1">
    <location>
        <begin position="61"/>
        <end position="87"/>
    </location>
</feature>
<evidence type="ECO:0000256" key="1">
    <source>
        <dbReference type="SAM" id="MobiDB-lite"/>
    </source>
</evidence>
<gene>
    <name evidence="3" type="ORF">NCTC4822_00459</name>
</gene>